<evidence type="ECO:0000256" key="6">
    <source>
        <dbReference type="SAM" id="MobiDB-lite"/>
    </source>
</evidence>
<dbReference type="Gene3D" id="3.40.50.1000">
    <property type="entry name" value="HAD superfamily/HAD-like"/>
    <property type="match status" value="1"/>
</dbReference>
<dbReference type="InterPro" id="IPR006551">
    <property type="entry name" value="Polynucleotide_phosphatase"/>
</dbReference>
<dbReference type="InterPro" id="IPR008984">
    <property type="entry name" value="SMAD_FHA_dom_sf"/>
</dbReference>
<dbReference type="SUPFAM" id="SSF56784">
    <property type="entry name" value="HAD-like"/>
    <property type="match status" value="1"/>
</dbReference>
<evidence type="ECO:0000256" key="2">
    <source>
        <dbReference type="ARBA" id="ARBA00022763"/>
    </source>
</evidence>
<dbReference type="NCBIfam" id="TIGR01663">
    <property type="entry name" value="PNK-3'Pase"/>
    <property type="match status" value="1"/>
</dbReference>
<dbReference type="InterPro" id="IPR006549">
    <property type="entry name" value="HAD-SF_hydro_IIIA"/>
</dbReference>
<keyword evidence="4" id="KW-0234">DNA repair</keyword>
<comment type="subcellular location">
    <subcellularLocation>
        <location evidence="1">Nucleus</location>
    </subcellularLocation>
</comment>
<feature type="region of interest" description="Disordered" evidence="6">
    <location>
        <begin position="97"/>
        <end position="160"/>
    </location>
</feature>
<dbReference type="PANTHER" id="PTHR12083:SF9">
    <property type="entry name" value="BIFUNCTIONAL POLYNUCLEOTIDE PHOSPHATASE_KINASE"/>
    <property type="match status" value="1"/>
</dbReference>
<evidence type="ECO:0000256" key="3">
    <source>
        <dbReference type="ARBA" id="ARBA00022801"/>
    </source>
</evidence>
<protein>
    <recommendedName>
        <fullName evidence="7">PNK FHA domain-containing protein</fullName>
    </recommendedName>
</protein>
<evidence type="ECO:0000256" key="4">
    <source>
        <dbReference type="ARBA" id="ARBA00023204"/>
    </source>
</evidence>
<dbReference type="Gene3D" id="2.60.200.20">
    <property type="match status" value="1"/>
</dbReference>
<dbReference type="InterPro" id="IPR027417">
    <property type="entry name" value="P-loop_NTPase"/>
</dbReference>
<dbReference type="FunFam" id="3.40.50.300:FF:000737">
    <property type="entry name" value="Bifunctional polynucleotide phosphatase/kinase"/>
    <property type="match status" value="1"/>
</dbReference>
<dbReference type="Proteomes" id="UP001286313">
    <property type="component" value="Unassembled WGS sequence"/>
</dbReference>
<dbReference type="CDD" id="cd01625">
    <property type="entry name" value="HAD_PNP"/>
    <property type="match status" value="1"/>
</dbReference>
<evidence type="ECO:0000256" key="5">
    <source>
        <dbReference type="ARBA" id="ARBA00023242"/>
    </source>
</evidence>
<dbReference type="NCBIfam" id="TIGR01662">
    <property type="entry name" value="HAD-SF-IIIA"/>
    <property type="match status" value="1"/>
</dbReference>
<feature type="domain" description="PNK FHA" evidence="7">
    <location>
        <begin position="5"/>
        <end position="72"/>
    </location>
</feature>
<dbReference type="PANTHER" id="PTHR12083">
    <property type="entry name" value="BIFUNCTIONAL POLYNUCLEOTIDE PHOSPHATASE/KINASE"/>
    <property type="match status" value="1"/>
</dbReference>
<dbReference type="Pfam" id="PF08645">
    <property type="entry name" value="PNK3P"/>
    <property type="match status" value="1"/>
</dbReference>
<gene>
    <name evidence="8" type="ORF">Pcinc_041666</name>
</gene>
<dbReference type="AlphaFoldDB" id="A0AAE1BJP7"/>
<sequence>MAGKCWLTCLANLHPRIHLPNRQTCTIGRSRDTKIKSKRCSKSQVEVLADYTTYTLTVHQVGPNASGVNGTSLLYGNTAQLKHNDILEILQGEYHHRIEFEPPPPPPVPKEDNQTNPTTTVNSEMPRRKANTDLKRKSPDSEERDTGRTKRAKEQKGVPGWEEYDNGDLLVLNKDMEGRAKIACYDVDGTLITTKSGKVFAVGYDDWKILFSEVPGKLKQLHKDGFKIVIFTNQAGIAAGKHTVEGIQKKLSAIFDKLGVPVQAFVSTGKGSYRKPALGMWDFFKDKANGGVTVDMKESVYVGDAAGRPAEGKKKKKDFSKSDRLFALNADLNFFTPEEHFLGYKTQAFEMPEFDPRDVDDSLPMFDPSSTKVPKHKVEFDPSSTKVPKHKVEVVVCVGYPGSGKSFLASTYFTDHGYIQANRDLLGSWQKCISAMEKSLQDGHHVIIDNTNPDAESRKRYIDAAKKFKVPVRCFVFNLTKDHCRHNNKYREFSGTDHSKVSDMVYNMYKSRYEEPSLKEGFDDIVKVNFIPNFRKKKDEDLYKMFLLEK</sequence>
<dbReference type="InterPro" id="IPR023214">
    <property type="entry name" value="HAD_sf"/>
</dbReference>
<dbReference type="Pfam" id="PF13671">
    <property type="entry name" value="AAA_33"/>
    <property type="match status" value="1"/>
</dbReference>
<accession>A0AAE1BJP7</accession>
<dbReference type="FunFam" id="3.40.50.1000:FF:000078">
    <property type="entry name" value="Bifunctional polynucleotide phosphatase/kinase"/>
    <property type="match status" value="1"/>
</dbReference>
<keyword evidence="3" id="KW-0378">Hydrolase</keyword>
<evidence type="ECO:0000313" key="8">
    <source>
        <dbReference type="EMBL" id="KAK3851703.1"/>
    </source>
</evidence>
<name>A0AAE1BJP7_PETCI</name>
<proteinExistence type="predicted"/>
<organism evidence="8 9">
    <name type="scientific">Petrolisthes cinctipes</name>
    <name type="common">Flat porcelain crab</name>
    <dbReference type="NCBI Taxonomy" id="88211"/>
    <lineage>
        <taxon>Eukaryota</taxon>
        <taxon>Metazoa</taxon>
        <taxon>Ecdysozoa</taxon>
        <taxon>Arthropoda</taxon>
        <taxon>Crustacea</taxon>
        <taxon>Multicrustacea</taxon>
        <taxon>Malacostraca</taxon>
        <taxon>Eumalacostraca</taxon>
        <taxon>Eucarida</taxon>
        <taxon>Decapoda</taxon>
        <taxon>Pleocyemata</taxon>
        <taxon>Anomura</taxon>
        <taxon>Galatheoidea</taxon>
        <taxon>Porcellanidae</taxon>
        <taxon>Petrolisthes</taxon>
    </lineage>
</organism>
<evidence type="ECO:0000259" key="7">
    <source>
        <dbReference type="Pfam" id="PF17913"/>
    </source>
</evidence>
<evidence type="ECO:0000313" key="9">
    <source>
        <dbReference type="Proteomes" id="UP001286313"/>
    </source>
</evidence>
<dbReference type="Pfam" id="PF17913">
    <property type="entry name" value="FHA_2"/>
    <property type="match status" value="1"/>
</dbReference>
<dbReference type="Gene3D" id="3.40.50.300">
    <property type="entry name" value="P-loop containing nucleotide triphosphate hydrolases"/>
    <property type="match status" value="1"/>
</dbReference>
<keyword evidence="2" id="KW-0227">DNA damage</keyword>
<dbReference type="InterPro" id="IPR013954">
    <property type="entry name" value="PNK3P"/>
</dbReference>
<dbReference type="GO" id="GO:0046403">
    <property type="term" value="F:polynucleotide 3'-phosphatase activity"/>
    <property type="evidence" value="ECO:0007669"/>
    <property type="project" value="InterPro"/>
</dbReference>
<feature type="compositionally biased region" description="Polar residues" evidence="6">
    <location>
        <begin position="114"/>
        <end position="123"/>
    </location>
</feature>
<dbReference type="EMBL" id="JAWQEG010007769">
    <property type="protein sequence ID" value="KAK3851703.1"/>
    <property type="molecule type" value="Genomic_DNA"/>
</dbReference>
<dbReference type="SUPFAM" id="SSF49879">
    <property type="entry name" value="SMAD/FHA domain"/>
    <property type="match status" value="1"/>
</dbReference>
<feature type="compositionally biased region" description="Basic and acidic residues" evidence="6">
    <location>
        <begin position="125"/>
        <end position="156"/>
    </location>
</feature>
<keyword evidence="5" id="KW-0539">Nucleus</keyword>
<evidence type="ECO:0000256" key="1">
    <source>
        <dbReference type="ARBA" id="ARBA00004123"/>
    </source>
</evidence>
<dbReference type="GO" id="GO:0003690">
    <property type="term" value="F:double-stranded DNA binding"/>
    <property type="evidence" value="ECO:0007669"/>
    <property type="project" value="TreeGrafter"/>
</dbReference>
<dbReference type="InterPro" id="IPR041388">
    <property type="entry name" value="FHA_2"/>
</dbReference>
<comment type="caution">
    <text evidence="8">The sequence shown here is derived from an EMBL/GenBank/DDBJ whole genome shotgun (WGS) entry which is preliminary data.</text>
</comment>
<dbReference type="GO" id="GO:0046404">
    <property type="term" value="F:ATP-dependent polydeoxyribonucleotide 5'-hydroxyl-kinase activity"/>
    <property type="evidence" value="ECO:0007669"/>
    <property type="project" value="InterPro"/>
</dbReference>
<dbReference type="GO" id="GO:0006281">
    <property type="term" value="P:DNA repair"/>
    <property type="evidence" value="ECO:0007669"/>
    <property type="project" value="UniProtKB-KW"/>
</dbReference>
<dbReference type="GO" id="GO:0005634">
    <property type="term" value="C:nucleus"/>
    <property type="evidence" value="ECO:0007669"/>
    <property type="project" value="UniProtKB-SubCell"/>
</dbReference>
<keyword evidence="9" id="KW-1185">Reference proteome</keyword>
<dbReference type="InterPro" id="IPR036412">
    <property type="entry name" value="HAD-like_sf"/>
</dbReference>
<reference evidence="8" key="1">
    <citation type="submission" date="2023-10" db="EMBL/GenBank/DDBJ databases">
        <title>Genome assemblies of two species of porcelain crab, Petrolisthes cinctipes and Petrolisthes manimaculis (Anomura: Porcellanidae).</title>
        <authorList>
            <person name="Angst P."/>
        </authorList>
    </citation>
    <scope>NUCLEOTIDE SEQUENCE</scope>
    <source>
        <strain evidence="8">PB745_01</strain>
        <tissue evidence="8">Gill</tissue>
    </source>
</reference>
<dbReference type="NCBIfam" id="TIGR01664">
    <property type="entry name" value="DNA-3'-Pase"/>
    <property type="match status" value="1"/>
</dbReference>
<dbReference type="InterPro" id="IPR006550">
    <property type="entry name" value="PNKP"/>
</dbReference>
<dbReference type="SUPFAM" id="SSF52540">
    <property type="entry name" value="P-loop containing nucleoside triphosphate hydrolases"/>
    <property type="match status" value="1"/>
</dbReference>